<evidence type="ECO:0000256" key="6">
    <source>
        <dbReference type="ARBA" id="ARBA00022816"/>
    </source>
</evidence>
<name>A0A915EJB5_9BILA</name>
<evidence type="ECO:0000313" key="13">
    <source>
        <dbReference type="WBParaSite" id="jg5970"/>
    </source>
</evidence>
<dbReference type="FunFam" id="3.30.740.10:FF:000005">
    <property type="entry name" value="Dynein light chain"/>
    <property type="match status" value="1"/>
</dbReference>
<dbReference type="GO" id="GO:0007017">
    <property type="term" value="P:microtubule-based process"/>
    <property type="evidence" value="ECO:0007669"/>
    <property type="project" value="InterPro"/>
</dbReference>
<evidence type="ECO:0000256" key="3">
    <source>
        <dbReference type="ARBA" id="ARBA00022448"/>
    </source>
</evidence>
<organism evidence="11 13">
    <name type="scientific">Ditylenchus dipsaci</name>
    <dbReference type="NCBI Taxonomy" id="166011"/>
    <lineage>
        <taxon>Eukaryota</taxon>
        <taxon>Metazoa</taxon>
        <taxon>Ecdysozoa</taxon>
        <taxon>Nematoda</taxon>
        <taxon>Chromadorea</taxon>
        <taxon>Rhabditida</taxon>
        <taxon>Tylenchina</taxon>
        <taxon>Tylenchomorpha</taxon>
        <taxon>Sphaerularioidea</taxon>
        <taxon>Anguinidae</taxon>
        <taxon>Anguininae</taxon>
        <taxon>Ditylenchus</taxon>
    </lineage>
</organism>
<dbReference type="GO" id="GO:0015031">
    <property type="term" value="P:protein transport"/>
    <property type="evidence" value="ECO:0007669"/>
    <property type="project" value="UniProtKB-KW"/>
</dbReference>
<dbReference type="GO" id="GO:0005634">
    <property type="term" value="C:nucleus"/>
    <property type="evidence" value="ECO:0007669"/>
    <property type="project" value="UniProtKB-SubCell"/>
</dbReference>
<dbReference type="WBParaSite" id="jg2084">
    <property type="protein sequence ID" value="jg2084"/>
    <property type="gene ID" value="jg2084"/>
</dbReference>
<evidence type="ECO:0000256" key="4">
    <source>
        <dbReference type="ARBA" id="ARBA00022490"/>
    </source>
</evidence>
<sequence>MDIFELDPSAITDYKKLHDLLQQSGDCTANNIPHTDVTVVVKKSTMSKEMEKHAMWVAVCALSKFTVEKDAARYIKQEFDKVHGKQWHCVLGQHFGCYVSHHLAQFTYFYVNSIAVMLYRTTDIANVCGKTPKDLSTVSILPVQTNNATKNQILRRPEEGIPAPKPTPVIDNN</sequence>
<reference evidence="12 13" key="1">
    <citation type="submission" date="2022-11" db="UniProtKB">
        <authorList>
            <consortium name="WormBaseParasite"/>
        </authorList>
    </citation>
    <scope>IDENTIFICATION</scope>
</reference>
<dbReference type="GO" id="GO:0005874">
    <property type="term" value="C:microtubule"/>
    <property type="evidence" value="ECO:0007669"/>
    <property type="project" value="UniProtKB-KW"/>
</dbReference>
<dbReference type="WBParaSite" id="jg5970">
    <property type="protein sequence ID" value="jg5970"/>
    <property type="gene ID" value="jg5970"/>
</dbReference>
<dbReference type="Gene3D" id="3.30.740.10">
    <property type="entry name" value="Protein Inhibitor Of Neuronal Nitric Oxide Synthase"/>
    <property type="match status" value="1"/>
</dbReference>
<protein>
    <recommendedName>
        <fullName evidence="10">Dynein light chain</fullName>
    </recommendedName>
</protein>
<keyword evidence="10" id="KW-0505">Motor protein</keyword>
<keyword evidence="6" id="KW-0509">mRNA transport</keyword>
<evidence type="ECO:0000256" key="8">
    <source>
        <dbReference type="ARBA" id="ARBA00023212"/>
    </source>
</evidence>
<dbReference type="AlphaFoldDB" id="A0A915EJB5"/>
<keyword evidence="10" id="KW-0243">Dynein</keyword>
<evidence type="ECO:0000313" key="12">
    <source>
        <dbReference type="WBParaSite" id="jg2084"/>
    </source>
</evidence>
<keyword evidence="4 10" id="KW-0963">Cytoplasm</keyword>
<dbReference type="GO" id="GO:0005868">
    <property type="term" value="C:cytoplasmic dynein complex"/>
    <property type="evidence" value="ECO:0007669"/>
    <property type="project" value="TreeGrafter"/>
</dbReference>
<dbReference type="SUPFAM" id="SSF54648">
    <property type="entry name" value="DLC"/>
    <property type="match status" value="1"/>
</dbReference>
<dbReference type="Pfam" id="PF01221">
    <property type="entry name" value="Dynein_light"/>
    <property type="match status" value="1"/>
</dbReference>
<proteinExistence type="inferred from homology"/>
<keyword evidence="5 10" id="KW-0493">Microtubule</keyword>
<evidence type="ECO:0000256" key="9">
    <source>
        <dbReference type="ARBA" id="ARBA00023242"/>
    </source>
</evidence>
<keyword evidence="9" id="KW-0539">Nucleus</keyword>
<evidence type="ECO:0000256" key="2">
    <source>
        <dbReference type="ARBA" id="ARBA00004245"/>
    </source>
</evidence>
<dbReference type="InterPro" id="IPR037177">
    <property type="entry name" value="DLC_sf"/>
</dbReference>
<evidence type="ECO:0000313" key="11">
    <source>
        <dbReference type="Proteomes" id="UP000887574"/>
    </source>
</evidence>
<evidence type="ECO:0000256" key="7">
    <source>
        <dbReference type="ARBA" id="ARBA00022927"/>
    </source>
</evidence>
<evidence type="ECO:0000256" key="5">
    <source>
        <dbReference type="ARBA" id="ARBA00022701"/>
    </source>
</evidence>
<dbReference type="PANTHER" id="PTHR11886:SF35">
    <property type="entry name" value="DYNEIN LIGHT CHAIN"/>
    <property type="match status" value="1"/>
</dbReference>
<dbReference type="SMART" id="SM01375">
    <property type="entry name" value="Dynein_light"/>
    <property type="match status" value="1"/>
</dbReference>
<dbReference type="InterPro" id="IPR001372">
    <property type="entry name" value="Dynein_light_chain_typ-1/2"/>
</dbReference>
<evidence type="ECO:0000256" key="1">
    <source>
        <dbReference type="ARBA" id="ARBA00004123"/>
    </source>
</evidence>
<comment type="subcellular location">
    <subcellularLocation>
        <location evidence="2 10">Cytoplasm</location>
        <location evidence="2 10">Cytoskeleton</location>
    </subcellularLocation>
    <subcellularLocation>
        <location evidence="1">Nucleus</location>
    </subcellularLocation>
</comment>
<keyword evidence="7" id="KW-0653">Protein transport</keyword>
<keyword evidence="8 10" id="KW-0206">Cytoskeleton</keyword>
<keyword evidence="11" id="KW-1185">Reference proteome</keyword>
<comment type="similarity">
    <text evidence="10">Belongs to the dynein light chain family.</text>
</comment>
<accession>A0A915EJB5</accession>
<dbReference type="Proteomes" id="UP000887574">
    <property type="component" value="Unplaced"/>
</dbReference>
<dbReference type="GO" id="GO:0051028">
    <property type="term" value="P:mRNA transport"/>
    <property type="evidence" value="ECO:0007669"/>
    <property type="project" value="UniProtKB-KW"/>
</dbReference>
<dbReference type="PANTHER" id="PTHR11886">
    <property type="entry name" value="DYNEIN LIGHT CHAIN"/>
    <property type="match status" value="1"/>
</dbReference>
<evidence type="ECO:0000256" key="10">
    <source>
        <dbReference type="RuleBase" id="RU365010"/>
    </source>
</evidence>
<dbReference type="GO" id="GO:0045505">
    <property type="term" value="F:dynein intermediate chain binding"/>
    <property type="evidence" value="ECO:0007669"/>
    <property type="project" value="TreeGrafter"/>
</dbReference>
<keyword evidence="3" id="KW-0813">Transport</keyword>